<dbReference type="RefSeq" id="WP_074950025.1">
    <property type="nucleotide sequence ID" value="NZ_BJXR01000025.1"/>
</dbReference>
<evidence type="ECO:0000313" key="2">
    <source>
        <dbReference type="EMBL" id="GEN07389.1"/>
    </source>
</evidence>
<dbReference type="OrthoDB" id="5524165at2"/>
<protein>
    <submittedName>
        <fullName evidence="2">Uncharacterized protein</fullName>
    </submittedName>
</protein>
<feature type="region of interest" description="Disordered" evidence="1">
    <location>
        <begin position="461"/>
        <end position="484"/>
    </location>
</feature>
<name>A0A511SZR2_MYXFU</name>
<dbReference type="EMBL" id="BJXR01000025">
    <property type="protein sequence ID" value="GEN07389.1"/>
    <property type="molecule type" value="Genomic_DNA"/>
</dbReference>
<organism evidence="2 3">
    <name type="scientific">Myxococcus fulvus</name>
    <dbReference type="NCBI Taxonomy" id="33"/>
    <lineage>
        <taxon>Bacteria</taxon>
        <taxon>Pseudomonadati</taxon>
        <taxon>Myxococcota</taxon>
        <taxon>Myxococcia</taxon>
        <taxon>Myxococcales</taxon>
        <taxon>Cystobacterineae</taxon>
        <taxon>Myxococcaceae</taxon>
        <taxon>Myxococcus</taxon>
    </lineage>
</organism>
<accession>A0A511SZR2</accession>
<proteinExistence type="predicted"/>
<gene>
    <name evidence="2" type="ORF">MFU01_24260</name>
</gene>
<dbReference type="Proteomes" id="UP000321514">
    <property type="component" value="Unassembled WGS sequence"/>
</dbReference>
<dbReference type="AlphaFoldDB" id="A0A511SZR2"/>
<evidence type="ECO:0000313" key="3">
    <source>
        <dbReference type="Proteomes" id="UP000321514"/>
    </source>
</evidence>
<reference evidence="2 3" key="1">
    <citation type="submission" date="2019-07" db="EMBL/GenBank/DDBJ databases">
        <title>Whole genome shotgun sequence of Myxococcus fulvus NBRC 100333.</title>
        <authorList>
            <person name="Hosoyama A."/>
            <person name="Uohara A."/>
            <person name="Ohji S."/>
            <person name="Ichikawa N."/>
        </authorList>
    </citation>
    <scope>NUCLEOTIDE SEQUENCE [LARGE SCALE GENOMIC DNA]</scope>
    <source>
        <strain evidence="2 3">NBRC 100333</strain>
    </source>
</reference>
<comment type="caution">
    <text evidence="2">The sequence shown here is derived from an EMBL/GenBank/DDBJ whole genome shotgun (WGS) entry which is preliminary data.</text>
</comment>
<evidence type="ECO:0000256" key="1">
    <source>
        <dbReference type="SAM" id="MobiDB-lite"/>
    </source>
</evidence>
<sequence>MRAERRRCGGVGLALAVALLNVGCASLPSKSGAQDTLTFSPYSASTQATWSAAEASSPEVVSASSAMGAEVPLSLRREPLADGAEGTGAPVTERVARGGAVACGGRPMPSGWPHVESSREALEPFQACASPGEFVAMQRAVDMAELVASLTDWDAVRLGALGPMDARASEVLGRKRAAFLVTSVEKYGVPSAEVLALFVLHSAFDDELREMVRLLARDKQLEETLGAMATVREELKRRGLSLEDFPEREEQARDVLRGLGRAGRDMLSSSPASDSARGQSLWAMRAELPPPYQAALDEVQKVLAERHYAPGSVLVGAFDHLTFGAPVGFYHLVAGTGHGARSLAQGKYEQATRELAPAALMVALYAGSKGTRALMESRPGGRASLRRLSASDVDALKTVVKELEEQFGPGAVGEFVSFFRGRREVALFAAVEGPAGVIALHEARGNLPKAQALLAERYREPANASATRGGVEKRRGGRPSLPPEAADIPVEVAEAKLRQTEAEAGGARLPMDVGLLEKHREALQKAVPPGAEVHALWPDYLAYLERRTVEIGQRQATKGPLGWADYQVMRDRYARGLTFERTMVALLKEDAARPRAQRLWLRDFDQPRIETHVGVAKADLRFADVLVIEERPPPGQAPRVETFSIKSRDLRALRVDPLRAQIVADATAALAYYGETLRIRRPGLEMEARVGRVRLVYEVALKPDSSRTLKAAVDAALEAVPEVEVVFR</sequence>